<protein>
    <submittedName>
        <fullName evidence="2">Uncharacterized protein</fullName>
    </submittedName>
</protein>
<keyword evidence="3" id="KW-1185">Reference proteome</keyword>
<dbReference type="Proteomes" id="UP001632038">
    <property type="component" value="Unassembled WGS sequence"/>
</dbReference>
<accession>A0ABD3E7H3</accession>
<organism evidence="2 3">
    <name type="scientific">Castilleja foliolosa</name>
    <dbReference type="NCBI Taxonomy" id="1961234"/>
    <lineage>
        <taxon>Eukaryota</taxon>
        <taxon>Viridiplantae</taxon>
        <taxon>Streptophyta</taxon>
        <taxon>Embryophyta</taxon>
        <taxon>Tracheophyta</taxon>
        <taxon>Spermatophyta</taxon>
        <taxon>Magnoliopsida</taxon>
        <taxon>eudicotyledons</taxon>
        <taxon>Gunneridae</taxon>
        <taxon>Pentapetalae</taxon>
        <taxon>asterids</taxon>
        <taxon>lamiids</taxon>
        <taxon>Lamiales</taxon>
        <taxon>Orobanchaceae</taxon>
        <taxon>Pedicularideae</taxon>
        <taxon>Castillejinae</taxon>
        <taxon>Castilleja</taxon>
    </lineage>
</organism>
<reference evidence="3" key="1">
    <citation type="journal article" date="2024" name="IScience">
        <title>Strigolactones Initiate the Formation of Haustorium-like Structures in Castilleja.</title>
        <authorList>
            <person name="Buerger M."/>
            <person name="Peterson D."/>
            <person name="Chory J."/>
        </authorList>
    </citation>
    <scope>NUCLEOTIDE SEQUENCE [LARGE SCALE GENOMIC DNA]</scope>
</reference>
<dbReference type="EMBL" id="JAVIJP010000007">
    <property type="protein sequence ID" value="KAL3649016.1"/>
    <property type="molecule type" value="Genomic_DNA"/>
</dbReference>
<sequence length="160" mass="18897">MATHFTILHIFLLSITWGGDFAQSIRKELRTTETSQDKYLRLGNPVQRKIVDPSRAVQLSWQPRVLLYRDFLSGEECDYLISWVRRKRSFTGFGNDSINFGISMDSDGEPFIDGKVVPYDEKYHADWLRDNYGEGYTERNCSRRRRRRKRGSRNFHATHD</sequence>
<dbReference type="AlphaFoldDB" id="A0ABD3E7H3"/>
<proteinExistence type="predicted"/>
<feature type="signal peptide" evidence="1">
    <location>
        <begin position="1"/>
        <end position="22"/>
    </location>
</feature>
<evidence type="ECO:0000256" key="1">
    <source>
        <dbReference type="SAM" id="SignalP"/>
    </source>
</evidence>
<comment type="caution">
    <text evidence="2">The sequence shown here is derived from an EMBL/GenBank/DDBJ whole genome shotgun (WGS) entry which is preliminary data.</text>
</comment>
<keyword evidence="1" id="KW-0732">Signal</keyword>
<evidence type="ECO:0000313" key="2">
    <source>
        <dbReference type="EMBL" id="KAL3649016.1"/>
    </source>
</evidence>
<name>A0ABD3E7H3_9LAMI</name>
<evidence type="ECO:0000313" key="3">
    <source>
        <dbReference type="Proteomes" id="UP001632038"/>
    </source>
</evidence>
<feature type="chain" id="PRO_5044875821" evidence="1">
    <location>
        <begin position="23"/>
        <end position="160"/>
    </location>
</feature>
<gene>
    <name evidence="2" type="ORF">CASFOL_005419</name>
</gene>